<dbReference type="GO" id="GO:0005886">
    <property type="term" value="C:plasma membrane"/>
    <property type="evidence" value="ECO:0007669"/>
    <property type="project" value="UniProtKB-SubCell"/>
</dbReference>
<keyword evidence="2" id="KW-0813">Transport</keyword>
<keyword evidence="4 7" id="KW-0812">Transmembrane</keyword>
<dbReference type="PROSITE" id="PS50850">
    <property type="entry name" value="MFS"/>
    <property type="match status" value="1"/>
</dbReference>
<dbReference type="Gene3D" id="1.20.1720.10">
    <property type="entry name" value="Multidrug resistance protein D"/>
    <property type="match status" value="1"/>
</dbReference>
<evidence type="ECO:0000256" key="5">
    <source>
        <dbReference type="ARBA" id="ARBA00022989"/>
    </source>
</evidence>
<feature type="transmembrane region" description="Helical" evidence="7">
    <location>
        <begin position="436"/>
        <end position="460"/>
    </location>
</feature>
<proteinExistence type="predicted"/>
<feature type="transmembrane region" description="Helical" evidence="7">
    <location>
        <begin position="54"/>
        <end position="72"/>
    </location>
</feature>
<dbReference type="GO" id="GO:0022857">
    <property type="term" value="F:transmembrane transporter activity"/>
    <property type="evidence" value="ECO:0007669"/>
    <property type="project" value="InterPro"/>
</dbReference>
<keyword evidence="5 7" id="KW-1133">Transmembrane helix</keyword>
<evidence type="ECO:0000259" key="8">
    <source>
        <dbReference type="PROSITE" id="PS50850"/>
    </source>
</evidence>
<dbReference type="SUPFAM" id="SSF103473">
    <property type="entry name" value="MFS general substrate transporter"/>
    <property type="match status" value="1"/>
</dbReference>
<dbReference type="InterPro" id="IPR011701">
    <property type="entry name" value="MFS"/>
</dbReference>
<gene>
    <name evidence="9" type="ORF">HNR10_004087</name>
</gene>
<keyword evidence="6 7" id="KW-0472">Membrane</keyword>
<comment type="subcellular location">
    <subcellularLocation>
        <location evidence="1">Cell membrane</location>
        <topology evidence="1">Multi-pass membrane protein</topology>
    </subcellularLocation>
</comment>
<evidence type="ECO:0000256" key="7">
    <source>
        <dbReference type="SAM" id="Phobius"/>
    </source>
</evidence>
<dbReference type="RefSeq" id="WP_179825964.1">
    <property type="nucleotide sequence ID" value="NZ_JACCFS010000001.1"/>
</dbReference>
<evidence type="ECO:0000313" key="9">
    <source>
        <dbReference type="EMBL" id="NYJ36206.1"/>
    </source>
</evidence>
<dbReference type="InterPro" id="IPR036259">
    <property type="entry name" value="MFS_trans_sf"/>
</dbReference>
<feature type="transmembrane region" description="Helical" evidence="7">
    <location>
        <begin position="84"/>
        <end position="111"/>
    </location>
</feature>
<evidence type="ECO:0000256" key="3">
    <source>
        <dbReference type="ARBA" id="ARBA00022475"/>
    </source>
</evidence>
<name>A0A7Z0EQ25_9ACTN</name>
<evidence type="ECO:0000256" key="4">
    <source>
        <dbReference type="ARBA" id="ARBA00022692"/>
    </source>
</evidence>
<feature type="transmembrane region" description="Helical" evidence="7">
    <location>
        <begin position="366"/>
        <end position="391"/>
    </location>
</feature>
<organism evidence="9 10">
    <name type="scientific">Nocardiopsis aegyptia</name>
    <dbReference type="NCBI Taxonomy" id="220378"/>
    <lineage>
        <taxon>Bacteria</taxon>
        <taxon>Bacillati</taxon>
        <taxon>Actinomycetota</taxon>
        <taxon>Actinomycetes</taxon>
        <taxon>Streptosporangiales</taxon>
        <taxon>Nocardiopsidaceae</taxon>
        <taxon>Nocardiopsis</taxon>
    </lineage>
</organism>
<dbReference type="PANTHER" id="PTHR42718">
    <property type="entry name" value="MAJOR FACILITATOR SUPERFAMILY MULTIDRUG TRANSPORTER MFSC"/>
    <property type="match status" value="1"/>
</dbReference>
<feature type="transmembrane region" description="Helical" evidence="7">
    <location>
        <begin position="274"/>
        <end position="294"/>
    </location>
</feature>
<dbReference type="Pfam" id="PF07690">
    <property type="entry name" value="MFS_1"/>
    <property type="match status" value="1"/>
</dbReference>
<dbReference type="Proteomes" id="UP000572051">
    <property type="component" value="Unassembled WGS sequence"/>
</dbReference>
<feature type="transmembrane region" description="Helical" evidence="7">
    <location>
        <begin position="403"/>
        <end position="424"/>
    </location>
</feature>
<keyword evidence="10" id="KW-1185">Reference proteome</keyword>
<evidence type="ECO:0000256" key="6">
    <source>
        <dbReference type="ARBA" id="ARBA00023136"/>
    </source>
</evidence>
<feature type="domain" description="Major facilitator superfamily (MFS) profile" evidence="8">
    <location>
        <begin position="18"/>
        <end position="465"/>
    </location>
</feature>
<dbReference type="InterPro" id="IPR020846">
    <property type="entry name" value="MFS_dom"/>
</dbReference>
<comment type="caution">
    <text evidence="9">The sequence shown here is derived from an EMBL/GenBank/DDBJ whole genome shotgun (WGS) entry which is preliminary data.</text>
</comment>
<feature type="transmembrane region" description="Helical" evidence="7">
    <location>
        <begin position="340"/>
        <end position="360"/>
    </location>
</feature>
<evidence type="ECO:0000256" key="2">
    <source>
        <dbReference type="ARBA" id="ARBA00022448"/>
    </source>
</evidence>
<dbReference type="PANTHER" id="PTHR42718:SF46">
    <property type="entry name" value="BLR6921 PROTEIN"/>
    <property type="match status" value="1"/>
</dbReference>
<protein>
    <submittedName>
        <fullName evidence="9">MFS family permease</fullName>
    </submittedName>
</protein>
<dbReference type="AlphaFoldDB" id="A0A7Z0EQ25"/>
<accession>A0A7Z0EQ25</accession>
<sequence length="471" mass="46405">MTTTAVPAPTRGTRPALALAVLALAHFAVSVDFNVVYIALPEIGRALGFSPNSLPWVVNAFALGFGGFLLLGGRAADRLGARRVLVLGAALMGAASVVGALALHPAVLVAARAAQGLGAAALFPATLALVNTVFAAGPERNRALAVWGTAGAFGALAGGAVGGILTSAFGWSAVFWVLVPLTLVTVLGAPRVLPADGRARGAGGFDALGGVLVTAGALLLVFGVFRAQDAGWLAPESTGAVALGAAVLGVLAVVERRTADPLLPPRLLTHRSLVVTTALILVLMGIVNTLHYVYTSHVQDVLGLSPLVAGLGFLPQGAAAMAGSMLLLPPLLNRWGVRAALFTGTLGVGATALAFAAGVASGSYWALLPAVVMLGITAGTTYPAVFAAAGAGVGPDEQGVSSAMVSTAQQIGGALGLAALVAVANAGGTGEGAATAGGLATASWVGGAVTIAAAFLALALRRPRTEESAPS</sequence>
<feature type="transmembrane region" description="Helical" evidence="7">
    <location>
        <begin position="171"/>
        <end position="193"/>
    </location>
</feature>
<feature type="transmembrane region" description="Helical" evidence="7">
    <location>
        <begin position="205"/>
        <end position="225"/>
    </location>
</feature>
<feature type="transmembrane region" description="Helical" evidence="7">
    <location>
        <begin position="144"/>
        <end position="165"/>
    </location>
</feature>
<feature type="transmembrane region" description="Helical" evidence="7">
    <location>
        <begin position="306"/>
        <end position="328"/>
    </location>
</feature>
<reference evidence="9 10" key="1">
    <citation type="submission" date="2020-07" db="EMBL/GenBank/DDBJ databases">
        <title>Sequencing the genomes of 1000 actinobacteria strains.</title>
        <authorList>
            <person name="Klenk H.-P."/>
        </authorList>
    </citation>
    <scope>NUCLEOTIDE SEQUENCE [LARGE SCALE GENOMIC DNA]</scope>
    <source>
        <strain evidence="9 10">DSM 44442</strain>
    </source>
</reference>
<evidence type="ECO:0000256" key="1">
    <source>
        <dbReference type="ARBA" id="ARBA00004651"/>
    </source>
</evidence>
<keyword evidence="3" id="KW-1003">Cell membrane</keyword>
<dbReference type="EMBL" id="JACCFS010000001">
    <property type="protein sequence ID" value="NYJ36206.1"/>
    <property type="molecule type" value="Genomic_DNA"/>
</dbReference>
<feature type="transmembrane region" description="Helical" evidence="7">
    <location>
        <begin position="117"/>
        <end position="137"/>
    </location>
</feature>
<dbReference type="Gene3D" id="1.20.1250.20">
    <property type="entry name" value="MFS general substrate transporter like domains"/>
    <property type="match status" value="1"/>
</dbReference>
<feature type="transmembrane region" description="Helical" evidence="7">
    <location>
        <begin position="237"/>
        <end position="254"/>
    </location>
</feature>
<evidence type="ECO:0000313" key="10">
    <source>
        <dbReference type="Proteomes" id="UP000572051"/>
    </source>
</evidence>